<dbReference type="InterPro" id="IPR045851">
    <property type="entry name" value="AMP-bd_C_sf"/>
</dbReference>
<comment type="similarity">
    <text evidence="1">Belongs to the ATP-dependent AMP-binding enzyme family.</text>
</comment>
<dbReference type="GO" id="GO:0016874">
    <property type="term" value="F:ligase activity"/>
    <property type="evidence" value="ECO:0007669"/>
    <property type="project" value="UniProtKB-KW"/>
</dbReference>
<evidence type="ECO:0000313" key="5">
    <source>
        <dbReference type="EMBL" id="QSQ19990.1"/>
    </source>
</evidence>
<dbReference type="Gene3D" id="3.40.50.12780">
    <property type="entry name" value="N-terminal domain of ligase-like"/>
    <property type="match status" value="1"/>
</dbReference>
<proteinExistence type="inferred from homology"/>
<name>A0ABX7NQZ8_9BACT</name>
<dbReference type="InterPro" id="IPR042099">
    <property type="entry name" value="ANL_N_sf"/>
</dbReference>
<accession>A0ABX7NQZ8</accession>
<dbReference type="PANTHER" id="PTHR22754">
    <property type="entry name" value="DISCO-INTERACTING PROTEIN 2 DIP2 -RELATED"/>
    <property type="match status" value="1"/>
</dbReference>
<feature type="region of interest" description="Disordered" evidence="3">
    <location>
        <begin position="1"/>
        <end position="31"/>
    </location>
</feature>
<keyword evidence="6" id="KW-1185">Reference proteome</keyword>
<reference evidence="5 6" key="1">
    <citation type="submission" date="2021-02" db="EMBL/GenBank/DDBJ databases">
        <title>De Novo genome assembly of isolated myxobacteria.</title>
        <authorList>
            <person name="Stevens D.C."/>
        </authorList>
    </citation>
    <scope>NUCLEOTIDE SEQUENCE [LARGE SCALE GENOMIC DNA]</scope>
    <source>
        <strain evidence="6">SCPEA02</strain>
    </source>
</reference>
<evidence type="ECO:0000259" key="4">
    <source>
        <dbReference type="Pfam" id="PF00501"/>
    </source>
</evidence>
<organism evidence="5 6">
    <name type="scientific">Pyxidicoccus parkwayensis</name>
    <dbReference type="NCBI Taxonomy" id="2813578"/>
    <lineage>
        <taxon>Bacteria</taxon>
        <taxon>Pseudomonadati</taxon>
        <taxon>Myxococcota</taxon>
        <taxon>Myxococcia</taxon>
        <taxon>Myxococcales</taxon>
        <taxon>Cystobacterineae</taxon>
        <taxon>Myxococcaceae</taxon>
        <taxon>Pyxidicoccus</taxon>
    </lineage>
</organism>
<dbReference type="CDD" id="cd05931">
    <property type="entry name" value="FAAL"/>
    <property type="match status" value="1"/>
</dbReference>
<dbReference type="RefSeq" id="WP_206721571.1">
    <property type="nucleotide sequence ID" value="NZ_CP071090.1"/>
</dbReference>
<sequence>MSAAESAAPDLRPAPALTSSEAEPANSAWLPVPAPTGSEVSAWLPARTFTFPEAFARRVARTPDQPVLHVVGFSGREPQARPFTYVALAKSVHQAAALLARAGVRPGDTVLLCVSRADAFFSFLVATQVLGAIPAPLPSMADLQMQSYQSRLRSVARDAKPRALVVDDARAREAVGGALETATLALVEVAELDGDSVPMERALDWRCRPEGVAFLQYTSGSTGEPKGVVVRHDNLVANLRAIIEGGRMDGRDAVYSWLPVFHDMGLVAGLLLGVYLGIPAYVAPLKSFVYRPDSWLRAIHRFRATFSPAPNFAYHLLAHRIPESALRELDLSSWRLAFDGAEPIDPKTAEAFIRRFEPAGFRATSFRPAYGLAEATLAVSFPPPGEPLRCDTVEREALTARGEARPVESGSASSTTVISVGRPVPGHRVRILSTEDGRELPERHLGEVTVSGPSVTPGYFHELREGGAPREELRTGDLGYLAEGELFIVDRLKDLLVVGGRKHAPADVERVVGALDGVKSGAVVAFSVRGPEGTEEVILAVTPEPGTELATLEAVVQRAAQEHFGFPPRVVLVRPGALPKTSSGKLQRSACRARYLDGTLQRFTREPAPA</sequence>
<dbReference type="EMBL" id="CP071090">
    <property type="protein sequence ID" value="QSQ19990.1"/>
    <property type="molecule type" value="Genomic_DNA"/>
</dbReference>
<dbReference type="PANTHER" id="PTHR22754:SF32">
    <property type="entry name" value="DISCO-INTERACTING PROTEIN 2"/>
    <property type="match status" value="1"/>
</dbReference>
<dbReference type="InterPro" id="IPR040097">
    <property type="entry name" value="FAAL/FAAC"/>
</dbReference>
<gene>
    <name evidence="5" type="ORF">JY651_32540</name>
</gene>
<evidence type="ECO:0000256" key="1">
    <source>
        <dbReference type="ARBA" id="ARBA00006432"/>
    </source>
</evidence>
<evidence type="ECO:0000313" key="6">
    <source>
        <dbReference type="Proteomes" id="UP000662747"/>
    </source>
</evidence>
<keyword evidence="2 5" id="KW-0436">Ligase</keyword>
<evidence type="ECO:0000256" key="2">
    <source>
        <dbReference type="ARBA" id="ARBA00022598"/>
    </source>
</evidence>
<protein>
    <submittedName>
        <fullName evidence="5">Fatty acyl-AMP ligase</fullName>
    </submittedName>
</protein>
<dbReference type="Gene3D" id="3.30.300.30">
    <property type="match status" value="1"/>
</dbReference>
<evidence type="ECO:0000256" key="3">
    <source>
        <dbReference type="SAM" id="MobiDB-lite"/>
    </source>
</evidence>
<dbReference type="InterPro" id="IPR000873">
    <property type="entry name" value="AMP-dep_synth/lig_dom"/>
</dbReference>
<dbReference type="SUPFAM" id="SSF56801">
    <property type="entry name" value="Acetyl-CoA synthetase-like"/>
    <property type="match status" value="1"/>
</dbReference>
<dbReference type="Pfam" id="PF00501">
    <property type="entry name" value="AMP-binding"/>
    <property type="match status" value="1"/>
</dbReference>
<dbReference type="InterPro" id="IPR020845">
    <property type="entry name" value="AMP-binding_CS"/>
</dbReference>
<feature type="domain" description="AMP-dependent synthetase/ligase" evidence="4">
    <location>
        <begin position="55"/>
        <end position="460"/>
    </location>
</feature>
<dbReference type="PROSITE" id="PS00455">
    <property type="entry name" value="AMP_BINDING"/>
    <property type="match status" value="1"/>
</dbReference>
<dbReference type="Proteomes" id="UP000662747">
    <property type="component" value="Chromosome"/>
</dbReference>